<name>F4P8A8_BATDJ</name>
<evidence type="ECO:0000313" key="1">
    <source>
        <dbReference type="EMBL" id="EGF78774.1"/>
    </source>
</evidence>
<accession>F4P8A8</accession>
<sequence>MTSSDMDDYETRQKKQAVYDILHNNPSSLIQAIAQSGSISRIQMEAIKSQLLMPSPLPTDAALMDVLRQGLDEARLATHGTTGMVESSHPTTVNSTSSTVVIASDLATAQTSQRLLGGQASTATVIISPVDMTLP</sequence>
<organism evidence="1 2">
    <name type="scientific">Batrachochytrium dendrobatidis (strain JAM81 / FGSC 10211)</name>
    <name type="common">Frog chytrid fungus</name>
    <dbReference type="NCBI Taxonomy" id="684364"/>
    <lineage>
        <taxon>Eukaryota</taxon>
        <taxon>Fungi</taxon>
        <taxon>Fungi incertae sedis</taxon>
        <taxon>Chytridiomycota</taxon>
        <taxon>Chytridiomycota incertae sedis</taxon>
        <taxon>Chytridiomycetes</taxon>
        <taxon>Rhizophydiales</taxon>
        <taxon>Rhizophydiales incertae sedis</taxon>
        <taxon>Batrachochytrium</taxon>
    </lineage>
</organism>
<gene>
    <name evidence="1" type="ORF">BATDEDRAFT_26728</name>
</gene>
<protein>
    <submittedName>
        <fullName evidence="1">Expressed protein</fullName>
    </submittedName>
</protein>
<dbReference type="HOGENOM" id="CLU_1885393_0_0_1"/>
<dbReference type="Proteomes" id="UP000007241">
    <property type="component" value="Unassembled WGS sequence"/>
</dbReference>
<dbReference type="AlphaFoldDB" id="F4P8A8"/>
<dbReference type="InParanoid" id="F4P8A8"/>
<dbReference type="RefSeq" id="XP_006680745.1">
    <property type="nucleotide sequence ID" value="XM_006680682.1"/>
</dbReference>
<dbReference type="OrthoDB" id="10545709at2759"/>
<evidence type="ECO:0000313" key="2">
    <source>
        <dbReference type="Proteomes" id="UP000007241"/>
    </source>
</evidence>
<dbReference type="GeneID" id="18239110"/>
<reference evidence="1 2" key="1">
    <citation type="submission" date="2009-12" db="EMBL/GenBank/DDBJ databases">
        <title>The draft genome of Batrachochytrium dendrobatidis.</title>
        <authorList>
            <consortium name="US DOE Joint Genome Institute (JGI-PGF)"/>
            <person name="Kuo A."/>
            <person name="Salamov A."/>
            <person name="Schmutz J."/>
            <person name="Lucas S."/>
            <person name="Pitluck S."/>
            <person name="Rosenblum E."/>
            <person name="Stajich J."/>
            <person name="Eisen M."/>
            <person name="Grigoriev I.V."/>
        </authorList>
    </citation>
    <scope>NUCLEOTIDE SEQUENCE [LARGE SCALE GENOMIC DNA]</scope>
    <source>
        <strain evidence="2">JAM81 / FGSC 10211</strain>
    </source>
</reference>
<proteinExistence type="predicted"/>
<dbReference type="EMBL" id="GL882888">
    <property type="protein sequence ID" value="EGF78774.1"/>
    <property type="molecule type" value="Genomic_DNA"/>
</dbReference>
<keyword evidence="2" id="KW-1185">Reference proteome</keyword>